<accession>A0A1W6DYF0</accession>
<protein>
    <submittedName>
        <fullName evidence="1">Uncharacterized protein</fullName>
    </submittedName>
</protein>
<reference evidence="1 2" key="1">
    <citation type="submission" date="2017-04" db="EMBL/GenBank/DDBJ databases">
        <title>Complete genome sequence and characterization of temperature-dependent bacteriophage phiA8-29 infecting Aeromonas.</title>
        <authorList>
            <person name="He Y."/>
            <person name="Yang H."/>
        </authorList>
    </citation>
    <scope>NUCLEOTIDE SEQUENCE [LARGE SCALE GENOMIC DNA]</scope>
</reference>
<dbReference type="EMBL" id="KY914485">
    <property type="protein sequence ID" value="ARK07944.1"/>
    <property type="molecule type" value="Genomic_DNA"/>
</dbReference>
<evidence type="ECO:0000313" key="1">
    <source>
        <dbReference type="EMBL" id="ARK07944.1"/>
    </source>
</evidence>
<dbReference type="Pfam" id="PF11056">
    <property type="entry name" value="UvsY"/>
    <property type="match status" value="1"/>
</dbReference>
<evidence type="ECO:0000313" key="2">
    <source>
        <dbReference type="Proteomes" id="UP000221506"/>
    </source>
</evidence>
<dbReference type="Proteomes" id="UP000221506">
    <property type="component" value="Segment"/>
</dbReference>
<dbReference type="InterPro" id="IPR021289">
    <property type="entry name" value="UvsY"/>
</dbReference>
<gene>
    <name evidence="1" type="ORF">phiA829_124</name>
</gene>
<name>A0A1W6DYF0_9CAUD</name>
<sequence length="154" mass="18292">MAAIPGCPEHSTFEELANRCEEMLRIKDSVRLASALEEQNSIFHTTQRLLAMETRALEFLLRKEAEIEMFRRRYYDGKLPPTVYLEEPLKYPPSTKSEIDIYIKQDAVYNEIHSITNEARRRVKYLEDVLWRIKERGNEIRTIIDWRKFVEAGL</sequence>
<organism evidence="1 2">
    <name type="scientific">Aeromonas phage phiA8-29</name>
    <dbReference type="NCBI Taxonomy" id="1978922"/>
    <lineage>
        <taxon>Viruses</taxon>
        <taxon>Duplodnaviria</taxon>
        <taxon>Heunggongvirae</taxon>
        <taxon>Uroviricota</taxon>
        <taxon>Caudoviricetes</taxon>
        <taxon>Pantevenvirales</taxon>
        <taxon>Ackermannviridae</taxon>
        <taxon>Tedavirus</taxon>
        <taxon>Tedavirus A829</taxon>
    </lineage>
</organism>
<proteinExistence type="predicted"/>
<keyword evidence="2" id="KW-1185">Reference proteome</keyword>